<dbReference type="Proteomes" id="UP000789901">
    <property type="component" value="Unassembled WGS sequence"/>
</dbReference>
<dbReference type="EMBL" id="CAJVQB010041837">
    <property type="protein sequence ID" value="CAG8829897.1"/>
    <property type="molecule type" value="Genomic_DNA"/>
</dbReference>
<gene>
    <name evidence="1" type="ORF">GMARGA_LOCUS30116</name>
</gene>
<organism evidence="1 2">
    <name type="scientific">Gigaspora margarita</name>
    <dbReference type="NCBI Taxonomy" id="4874"/>
    <lineage>
        <taxon>Eukaryota</taxon>
        <taxon>Fungi</taxon>
        <taxon>Fungi incertae sedis</taxon>
        <taxon>Mucoromycota</taxon>
        <taxon>Glomeromycotina</taxon>
        <taxon>Glomeromycetes</taxon>
        <taxon>Diversisporales</taxon>
        <taxon>Gigasporaceae</taxon>
        <taxon>Gigaspora</taxon>
    </lineage>
</organism>
<name>A0ABN7WF95_GIGMA</name>
<comment type="caution">
    <text evidence="1">The sequence shown here is derived from an EMBL/GenBank/DDBJ whole genome shotgun (WGS) entry which is preliminary data.</text>
</comment>
<evidence type="ECO:0000313" key="2">
    <source>
        <dbReference type="Proteomes" id="UP000789901"/>
    </source>
</evidence>
<evidence type="ECO:0000313" key="1">
    <source>
        <dbReference type="EMBL" id="CAG8829897.1"/>
    </source>
</evidence>
<sequence length="156" mass="17796">MESLLGAAALDKQQLLKHINKKANEVVDREINEMVDIDKEVDEVVDVDKEWIEVDKIVNVDKEIDEIVNKRVNEVVDEIVNNRLCEVADEEINEIANKEIDGMIDKIADKMASEIITDKVLTKNKIFDRSLSGDKNHPIKRYKPSTLATNTNINIQ</sequence>
<feature type="non-terminal residue" evidence="1">
    <location>
        <position position="156"/>
    </location>
</feature>
<accession>A0ABN7WF95</accession>
<proteinExistence type="predicted"/>
<reference evidence="1 2" key="1">
    <citation type="submission" date="2021-06" db="EMBL/GenBank/DDBJ databases">
        <authorList>
            <person name="Kallberg Y."/>
            <person name="Tangrot J."/>
            <person name="Rosling A."/>
        </authorList>
    </citation>
    <scope>NUCLEOTIDE SEQUENCE [LARGE SCALE GENOMIC DNA]</scope>
    <source>
        <strain evidence="1 2">120-4 pot B 10/14</strain>
    </source>
</reference>
<keyword evidence="2" id="KW-1185">Reference proteome</keyword>
<protein>
    <submittedName>
        <fullName evidence="1">891_t:CDS:1</fullName>
    </submittedName>
</protein>